<dbReference type="GO" id="GO:0004252">
    <property type="term" value="F:serine-type endopeptidase activity"/>
    <property type="evidence" value="ECO:0007669"/>
    <property type="project" value="InterPro"/>
</dbReference>
<dbReference type="GO" id="GO:0006508">
    <property type="term" value="P:proteolysis"/>
    <property type="evidence" value="ECO:0007669"/>
    <property type="project" value="InterPro"/>
</dbReference>
<dbReference type="InterPro" id="IPR036852">
    <property type="entry name" value="Peptidase_S8/S53_dom_sf"/>
</dbReference>
<accession>A0A383EHF4</accession>
<dbReference type="PROSITE" id="PS51892">
    <property type="entry name" value="SUBTILASE"/>
    <property type="match status" value="1"/>
</dbReference>
<organism evidence="2">
    <name type="scientific">marine metagenome</name>
    <dbReference type="NCBI Taxonomy" id="408172"/>
    <lineage>
        <taxon>unclassified sequences</taxon>
        <taxon>metagenomes</taxon>
        <taxon>ecological metagenomes</taxon>
    </lineage>
</organism>
<evidence type="ECO:0000259" key="1">
    <source>
        <dbReference type="Pfam" id="PF00082"/>
    </source>
</evidence>
<dbReference type="AlphaFoldDB" id="A0A383EHF4"/>
<dbReference type="Pfam" id="PF00082">
    <property type="entry name" value="Peptidase_S8"/>
    <property type="match status" value="1"/>
</dbReference>
<gene>
    <name evidence="2" type="ORF">METZ01_LOCUS508898</name>
</gene>
<feature type="domain" description="Peptidase S8/S53" evidence="1">
    <location>
        <begin position="2"/>
        <end position="231"/>
    </location>
</feature>
<protein>
    <recommendedName>
        <fullName evidence="1">Peptidase S8/S53 domain-containing protein</fullName>
    </recommendedName>
</protein>
<dbReference type="SUPFAM" id="SSF52743">
    <property type="entry name" value="Subtilisin-like"/>
    <property type="match status" value="1"/>
</dbReference>
<dbReference type="Gene3D" id="3.40.50.200">
    <property type="entry name" value="Peptidase S8/S53 domain"/>
    <property type="match status" value="1"/>
</dbReference>
<feature type="non-terminal residue" evidence="2">
    <location>
        <position position="231"/>
    </location>
</feature>
<feature type="non-terminal residue" evidence="2">
    <location>
        <position position="1"/>
    </location>
</feature>
<dbReference type="InterPro" id="IPR000209">
    <property type="entry name" value="Peptidase_S8/S53_dom"/>
</dbReference>
<dbReference type="EMBL" id="UINC01225821">
    <property type="protein sequence ID" value="SVE56044.1"/>
    <property type="molecule type" value="Genomic_DNA"/>
</dbReference>
<sequence length="231" mass="24579">FVSGVAAAEDDGDGGIQGVAPAANLHLSSYNEINGNSYYPTHWANATDDASSAVVQNNSWGIDYQIDTLKSDISSNSWTNDYGIAQKWNSNGYTANEASATSYIDALNNFQDHGVIVYALSNTSSYTDADFQAALPELFSQLKEAWITAVNVEITGTSGNETYTRKSAPCGSTGSYCLGGDGYEINGAAYDSSNKDYYWQGYTGTSFVAPQISGAVALLAEAFPNHTAEQL</sequence>
<name>A0A383EHF4_9ZZZZ</name>
<evidence type="ECO:0000313" key="2">
    <source>
        <dbReference type="EMBL" id="SVE56044.1"/>
    </source>
</evidence>
<reference evidence="2" key="1">
    <citation type="submission" date="2018-05" db="EMBL/GenBank/DDBJ databases">
        <authorList>
            <person name="Lanie J.A."/>
            <person name="Ng W.-L."/>
            <person name="Kazmierczak K.M."/>
            <person name="Andrzejewski T.M."/>
            <person name="Davidsen T.M."/>
            <person name="Wayne K.J."/>
            <person name="Tettelin H."/>
            <person name="Glass J.I."/>
            <person name="Rusch D."/>
            <person name="Podicherti R."/>
            <person name="Tsui H.-C.T."/>
            <person name="Winkler M.E."/>
        </authorList>
    </citation>
    <scope>NUCLEOTIDE SEQUENCE</scope>
</reference>
<proteinExistence type="predicted"/>